<dbReference type="InterPro" id="IPR036259">
    <property type="entry name" value="MFS_trans_sf"/>
</dbReference>
<evidence type="ECO:0000256" key="6">
    <source>
        <dbReference type="ARBA" id="ARBA00023136"/>
    </source>
</evidence>
<evidence type="ECO:0000313" key="9">
    <source>
        <dbReference type="EMBL" id="AXY56292.1"/>
    </source>
</evidence>
<keyword evidence="4 7" id="KW-0812">Transmembrane</keyword>
<evidence type="ECO:0000256" key="7">
    <source>
        <dbReference type="SAM" id="Phobius"/>
    </source>
</evidence>
<feature type="transmembrane region" description="Helical" evidence="7">
    <location>
        <begin position="271"/>
        <end position="289"/>
    </location>
</feature>
<keyword evidence="3" id="KW-1003">Cell membrane</keyword>
<name>A0A3B7LTV4_9GAMM</name>
<keyword evidence="2" id="KW-0813">Transport</keyword>
<dbReference type="EMBL" id="CP032134">
    <property type="protein sequence ID" value="AXY56292.1"/>
    <property type="molecule type" value="Genomic_DNA"/>
</dbReference>
<feature type="transmembrane region" description="Helical" evidence="7">
    <location>
        <begin position="131"/>
        <end position="154"/>
    </location>
</feature>
<dbReference type="PANTHER" id="PTHR43045:SF1">
    <property type="entry name" value="SHIKIMATE TRANSPORTER"/>
    <property type="match status" value="1"/>
</dbReference>
<feature type="transmembrane region" description="Helical" evidence="7">
    <location>
        <begin position="166"/>
        <end position="189"/>
    </location>
</feature>
<evidence type="ECO:0000256" key="2">
    <source>
        <dbReference type="ARBA" id="ARBA00022448"/>
    </source>
</evidence>
<dbReference type="PROSITE" id="PS00217">
    <property type="entry name" value="SUGAR_TRANSPORT_2"/>
    <property type="match status" value="1"/>
</dbReference>
<feature type="transmembrane region" description="Helical" evidence="7">
    <location>
        <begin position="415"/>
        <end position="436"/>
    </location>
</feature>
<dbReference type="Proteomes" id="UP000263753">
    <property type="component" value="Chromosome"/>
</dbReference>
<feature type="transmembrane region" description="Helical" evidence="7">
    <location>
        <begin position="36"/>
        <end position="55"/>
    </location>
</feature>
<dbReference type="PANTHER" id="PTHR43045">
    <property type="entry name" value="SHIKIMATE TRANSPORTER"/>
    <property type="match status" value="1"/>
</dbReference>
<sequence>MELTTDKSAALESAAKDKASIRKVVGASMAGTVAEWYEFFIYGIASTLVFSKLFFPSSGVGVSVFDGIIAAFATYAVGFLARPIGGLVFGHFGDKYGRKKLLQISLILVGASTFLIGCIPGYASIGYMAPVLLVILRFIQGFAVGGEWGGAMLLVSEHSDEKRRGFYSSFLQAAAPAGSVAASLVLLTLSMTLPEESFLAWGWRVAFWLSAVIIIIGYYIRKNVEESDVFKASLEKQEATRKSSAGLKEVLKYYPKQAVCGMLMRVGENSAYYIIVVFSITYLSVQHHIGYTTMLLLLLCANTFHFFAMIFGGHLSDKFGRKNIMMFGYVGILLWMPFYFHGLDQGSFAVTLFAMCVGLFFQGVTYSGQGAVLAEIFPTRMRYSGVSFCYQVAGILAGSIAPMIATMLWKEFGSTLPVIIYIMSISVMSMIAIFLLKESKHKSLKEIDLEDRKNIA</sequence>
<dbReference type="InterPro" id="IPR020846">
    <property type="entry name" value="MFS_dom"/>
</dbReference>
<comment type="subcellular location">
    <subcellularLocation>
        <location evidence="1">Cell membrane</location>
        <topology evidence="1">Multi-pass membrane protein</topology>
    </subcellularLocation>
</comment>
<evidence type="ECO:0000256" key="5">
    <source>
        <dbReference type="ARBA" id="ARBA00022989"/>
    </source>
</evidence>
<dbReference type="CDD" id="cd17369">
    <property type="entry name" value="MFS_ShiA_like"/>
    <property type="match status" value="1"/>
</dbReference>
<feature type="domain" description="Major facilitator superfamily (MFS) profile" evidence="8">
    <location>
        <begin position="24"/>
        <end position="441"/>
    </location>
</feature>
<feature type="transmembrane region" description="Helical" evidence="7">
    <location>
        <begin position="348"/>
        <end position="367"/>
    </location>
</feature>
<proteinExistence type="predicted"/>
<gene>
    <name evidence="9" type="ORF">CDG60_06735</name>
</gene>
<evidence type="ECO:0000259" key="8">
    <source>
        <dbReference type="PROSITE" id="PS50850"/>
    </source>
</evidence>
<keyword evidence="6 7" id="KW-0472">Membrane</keyword>
<dbReference type="GO" id="GO:0022857">
    <property type="term" value="F:transmembrane transporter activity"/>
    <property type="evidence" value="ECO:0007669"/>
    <property type="project" value="InterPro"/>
</dbReference>
<dbReference type="Gene3D" id="1.20.1250.20">
    <property type="entry name" value="MFS general substrate transporter like domains"/>
    <property type="match status" value="1"/>
</dbReference>
<dbReference type="RefSeq" id="WP_087511259.1">
    <property type="nucleotide sequence ID" value="NZ_CP032134.1"/>
</dbReference>
<dbReference type="AlphaFoldDB" id="A0A3B7LTV4"/>
<feature type="transmembrane region" description="Helical" evidence="7">
    <location>
        <begin position="201"/>
        <end position="220"/>
    </location>
</feature>
<protein>
    <submittedName>
        <fullName evidence="9">MFS transporter</fullName>
    </submittedName>
</protein>
<dbReference type="SUPFAM" id="SSF103473">
    <property type="entry name" value="MFS general substrate transporter"/>
    <property type="match status" value="1"/>
</dbReference>
<organism evidence="9 10">
    <name type="scientific">Acinetobacter chinensis</name>
    <dbReference type="NCBI Taxonomy" id="2004650"/>
    <lineage>
        <taxon>Bacteria</taxon>
        <taxon>Pseudomonadati</taxon>
        <taxon>Pseudomonadota</taxon>
        <taxon>Gammaproteobacteria</taxon>
        <taxon>Moraxellales</taxon>
        <taxon>Moraxellaceae</taxon>
        <taxon>Acinetobacter</taxon>
    </lineage>
</organism>
<feature type="transmembrane region" description="Helical" evidence="7">
    <location>
        <begin position="388"/>
        <end position="409"/>
    </location>
</feature>
<reference evidence="10" key="1">
    <citation type="submission" date="2018-09" db="EMBL/GenBank/DDBJ databases">
        <title>The complete genome of Acinetobacter sp. strain WCHAc010005.</title>
        <authorList>
            <person name="Hu Y."/>
            <person name="Long H."/>
            <person name="Feng Y."/>
            <person name="Zong Z."/>
        </authorList>
    </citation>
    <scope>NUCLEOTIDE SEQUENCE [LARGE SCALE GENOMIC DNA]</scope>
    <source>
        <strain evidence="10">WCHAc010005</strain>
    </source>
</reference>
<accession>A0A3B7LTV4</accession>
<evidence type="ECO:0000256" key="4">
    <source>
        <dbReference type="ARBA" id="ARBA00022692"/>
    </source>
</evidence>
<dbReference type="InterPro" id="IPR011701">
    <property type="entry name" value="MFS"/>
</dbReference>
<dbReference type="Pfam" id="PF00083">
    <property type="entry name" value="Sugar_tr"/>
    <property type="match status" value="1"/>
</dbReference>
<evidence type="ECO:0000256" key="1">
    <source>
        <dbReference type="ARBA" id="ARBA00004651"/>
    </source>
</evidence>
<dbReference type="FunFam" id="1.20.1250.20:FF:000001">
    <property type="entry name" value="Dicarboxylate MFS transporter"/>
    <property type="match status" value="1"/>
</dbReference>
<dbReference type="PROSITE" id="PS50850">
    <property type="entry name" value="MFS"/>
    <property type="match status" value="1"/>
</dbReference>
<feature type="transmembrane region" description="Helical" evidence="7">
    <location>
        <begin position="324"/>
        <end position="342"/>
    </location>
</feature>
<dbReference type="InterPro" id="IPR005828">
    <property type="entry name" value="MFS_sugar_transport-like"/>
</dbReference>
<evidence type="ECO:0000256" key="3">
    <source>
        <dbReference type="ARBA" id="ARBA00022475"/>
    </source>
</evidence>
<feature type="transmembrane region" description="Helical" evidence="7">
    <location>
        <begin position="295"/>
        <end position="312"/>
    </location>
</feature>
<dbReference type="GO" id="GO:0005886">
    <property type="term" value="C:plasma membrane"/>
    <property type="evidence" value="ECO:0007669"/>
    <property type="project" value="UniProtKB-SubCell"/>
</dbReference>
<feature type="transmembrane region" description="Helical" evidence="7">
    <location>
        <begin position="67"/>
        <end position="89"/>
    </location>
</feature>
<keyword evidence="5 7" id="KW-1133">Transmembrane helix</keyword>
<dbReference type="InterPro" id="IPR005829">
    <property type="entry name" value="Sugar_transporter_CS"/>
</dbReference>
<evidence type="ECO:0000313" key="10">
    <source>
        <dbReference type="Proteomes" id="UP000263753"/>
    </source>
</evidence>
<dbReference type="Pfam" id="PF07690">
    <property type="entry name" value="MFS_1"/>
    <property type="match status" value="1"/>
</dbReference>
<feature type="transmembrane region" description="Helical" evidence="7">
    <location>
        <begin position="101"/>
        <end position="125"/>
    </location>
</feature>
<dbReference type="KEGG" id="achi:CDG60_06735"/>